<proteinExistence type="predicted"/>
<evidence type="ECO:0000313" key="2">
    <source>
        <dbReference type="EMBL" id="MFN0290969.1"/>
    </source>
</evidence>
<protein>
    <recommendedName>
        <fullName evidence="4">DUF4440 domain-containing protein</fullName>
    </recommendedName>
</protein>
<organism evidence="2 3">
    <name type="scientific">Pedobacter helvus</name>
    <dbReference type="NCBI Taxonomy" id="2563444"/>
    <lineage>
        <taxon>Bacteria</taxon>
        <taxon>Pseudomonadati</taxon>
        <taxon>Bacteroidota</taxon>
        <taxon>Sphingobacteriia</taxon>
        <taxon>Sphingobacteriales</taxon>
        <taxon>Sphingobacteriaceae</taxon>
        <taxon>Pedobacter</taxon>
    </lineage>
</organism>
<dbReference type="RefSeq" id="WP_138730179.1">
    <property type="nucleotide sequence ID" value="NZ_SRMP02000007.1"/>
</dbReference>
<evidence type="ECO:0000256" key="1">
    <source>
        <dbReference type="SAM" id="SignalP"/>
    </source>
</evidence>
<keyword evidence="3" id="KW-1185">Reference proteome</keyword>
<feature type="signal peptide" evidence="1">
    <location>
        <begin position="1"/>
        <end position="18"/>
    </location>
</feature>
<evidence type="ECO:0008006" key="4">
    <source>
        <dbReference type="Google" id="ProtNLM"/>
    </source>
</evidence>
<dbReference type="InterPro" id="IPR032710">
    <property type="entry name" value="NTF2-like_dom_sf"/>
</dbReference>
<feature type="chain" id="PRO_5046599536" description="DUF4440 domain-containing protein" evidence="1">
    <location>
        <begin position="19"/>
        <end position="139"/>
    </location>
</feature>
<evidence type="ECO:0000313" key="3">
    <source>
        <dbReference type="Proteomes" id="UP001517367"/>
    </source>
</evidence>
<keyword evidence="1" id="KW-0732">Signal</keyword>
<dbReference type="EMBL" id="SRMP02000007">
    <property type="protein sequence ID" value="MFN0290969.1"/>
    <property type="molecule type" value="Genomic_DNA"/>
</dbReference>
<comment type="caution">
    <text evidence="2">The sequence shown here is derived from an EMBL/GenBank/DDBJ whole genome shotgun (WGS) entry which is preliminary data.</text>
</comment>
<gene>
    <name evidence="2" type="ORF">E5L68_006180</name>
</gene>
<reference evidence="2 3" key="1">
    <citation type="submission" date="2024-12" db="EMBL/GenBank/DDBJ databases">
        <authorList>
            <person name="Hu S."/>
        </authorList>
    </citation>
    <scope>NUCLEOTIDE SEQUENCE [LARGE SCALE GENOMIC DNA]</scope>
    <source>
        <strain evidence="2 3">P-25</strain>
    </source>
</reference>
<accession>A0ABW9JH43</accession>
<name>A0ABW9JH43_9SPHI</name>
<dbReference type="Proteomes" id="UP001517367">
    <property type="component" value="Unassembled WGS sequence"/>
</dbReference>
<sequence length="139" mass="15765">MRIIILLVMSVLALNACGQSNKKTTPQKAQKMELTKISNENVKKAIAALQANDKSAWYSYFTSDAIFTDDGRTLSFKSFFDNAFDKKEKFLDIDKVANEGKDIYGQFEAGQWGTFRVFFKFHQNAEGKFNRLDIGQAAK</sequence>
<dbReference type="SUPFAM" id="SSF54427">
    <property type="entry name" value="NTF2-like"/>
    <property type="match status" value="1"/>
</dbReference>